<evidence type="ECO:0000256" key="5">
    <source>
        <dbReference type="ARBA" id="ARBA00048791"/>
    </source>
</evidence>
<dbReference type="GO" id="GO:0005737">
    <property type="term" value="C:cytoplasm"/>
    <property type="evidence" value="ECO:0007669"/>
    <property type="project" value="UniProtKB-SubCell"/>
</dbReference>
<keyword evidence="8" id="KW-1185">Reference proteome</keyword>
<gene>
    <name evidence="6 7" type="primary">deoC</name>
    <name evidence="7" type="ORF">MBBAR_4c00450</name>
</gene>
<dbReference type="HAMAP" id="MF_00114">
    <property type="entry name" value="DeoC_type1"/>
    <property type="match status" value="1"/>
</dbReference>
<dbReference type="OrthoDB" id="31145at2157"/>
<dbReference type="PANTHER" id="PTHR10889:SF1">
    <property type="entry name" value="DEOXYRIBOSE-PHOSPHATE ALDOLASE"/>
    <property type="match status" value="1"/>
</dbReference>
<sequence length="237" mass="26336">MMKINSSEELAIKIEHTNLNNLAKKEDIEHLAKKAKEYGFCAVVVSPYFVEYAKNLLKDTEIKVVTVVGFPLGFTAPESKEKEAEIAIKSGADEIDMVVNIQAFKSEDYDTITKEIEMVRKVTDGKILKVIIEAEHLNDEEIIKISEIIRDAGADYIKTSTGMSGQSPKAANIVLMRKIAPNIKIKASGAVKDYKTSIRLISSGADRIGTSSGDLIIEEYKRIYDKQLMDAPKGFMK</sequence>
<dbReference type="CDD" id="cd00959">
    <property type="entry name" value="DeoC"/>
    <property type="match status" value="1"/>
</dbReference>
<dbReference type="GO" id="GO:0016052">
    <property type="term" value="P:carbohydrate catabolic process"/>
    <property type="evidence" value="ECO:0007669"/>
    <property type="project" value="TreeGrafter"/>
</dbReference>
<comment type="caution">
    <text evidence="7">The sequence shown here is derived from an EMBL/GenBank/DDBJ whole genome shotgun (WGS) entry which is preliminary data.</text>
</comment>
<comment type="subcellular location">
    <subcellularLocation>
        <location evidence="6">Cytoplasm</location>
    </subcellularLocation>
</comment>
<keyword evidence="4 6" id="KW-0704">Schiff base</keyword>
<dbReference type="AlphaFoldDB" id="A0A1V6N3P1"/>
<proteinExistence type="inferred from homology"/>
<dbReference type="InterPro" id="IPR013785">
    <property type="entry name" value="Aldolase_TIM"/>
</dbReference>
<keyword evidence="3 6" id="KW-0456">Lyase</keyword>
<dbReference type="GO" id="GO:0006018">
    <property type="term" value="P:2-deoxyribose 1-phosphate catabolic process"/>
    <property type="evidence" value="ECO:0007669"/>
    <property type="project" value="UniProtKB-UniRule"/>
</dbReference>
<comment type="similarity">
    <text evidence="1 6">Belongs to the DeoC/FbaB aldolase family. DeoC type 1 subfamily.</text>
</comment>
<feature type="active site" description="Schiff-base intermediate with acetaldehyde" evidence="6">
    <location>
        <position position="158"/>
    </location>
</feature>
<dbReference type="GO" id="GO:0004139">
    <property type="term" value="F:deoxyribose-phosphate aldolase activity"/>
    <property type="evidence" value="ECO:0007669"/>
    <property type="project" value="UniProtKB-UniRule"/>
</dbReference>
<evidence type="ECO:0000313" key="7">
    <source>
        <dbReference type="EMBL" id="OQD59320.1"/>
    </source>
</evidence>
<keyword evidence="2 6" id="KW-0963">Cytoplasm</keyword>
<dbReference type="Gene3D" id="3.20.20.70">
    <property type="entry name" value="Aldolase class I"/>
    <property type="match status" value="1"/>
</dbReference>
<feature type="active site" description="Proton donor/acceptor" evidence="6">
    <location>
        <position position="96"/>
    </location>
</feature>
<dbReference type="InterPro" id="IPR002915">
    <property type="entry name" value="DeoC/FbaB/LacD_aldolase"/>
</dbReference>
<dbReference type="PANTHER" id="PTHR10889">
    <property type="entry name" value="DEOXYRIBOSE-PHOSPHATE ALDOLASE"/>
    <property type="match status" value="1"/>
</dbReference>
<dbReference type="NCBIfam" id="TIGR00126">
    <property type="entry name" value="deoC"/>
    <property type="match status" value="1"/>
</dbReference>
<dbReference type="SMART" id="SM01133">
    <property type="entry name" value="DeoC"/>
    <property type="match status" value="1"/>
</dbReference>
<evidence type="ECO:0000256" key="2">
    <source>
        <dbReference type="ARBA" id="ARBA00022490"/>
    </source>
</evidence>
<comment type="catalytic activity">
    <reaction evidence="5 6">
        <text>2-deoxy-D-ribose 5-phosphate = D-glyceraldehyde 3-phosphate + acetaldehyde</text>
        <dbReference type="Rhea" id="RHEA:12821"/>
        <dbReference type="ChEBI" id="CHEBI:15343"/>
        <dbReference type="ChEBI" id="CHEBI:59776"/>
        <dbReference type="ChEBI" id="CHEBI:62877"/>
        <dbReference type="EC" id="4.1.2.4"/>
    </reaction>
</comment>
<organism evidence="7 8">
    <name type="scientific">Methanobrevibacter arboriphilus JCM 13429 = DSM 1125</name>
    <dbReference type="NCBI Taxonomy" id="1300164"/>
    <lineage>
        <taxon>Archaea</taxon>
        <taxon>Methanobacteriati</taxon>
        <taxon>Methanobacteriota</taxon>
        <taxon>Methanomada group</taxon>
        <taxon>Methanobacteria</taxon>
        <taxon>Methanobacteriales</taxon>
        <taxon>Methanobacteriaceae</taxon>
        <taxon>Methanobrevibacter</taxon>
    </lineage>
</organism>
<dbReference type="Proteomes" id="UP000191661">
    <property type="component" value="Unassembled WGS sequence"/>
</dbReference>
<dbReference type="GO" id="GO:0009264">
    <property type="term" value="P:deoxyribonucleotide catabolic process"/>
    <property type="evidence" value="ECO:0007669"/>
    <property type="project" value="UniProtKB-UniRule"/>
</dbReference>
<protein>
    <recommendedName>
        <fullName evidence="6">Deoxyribose-phosphate aldolase</fullName>
        <shortName evidence="6">DERA</shortName>
        <ecNumber evidence="6">4.1.2.4</ecNumber>
    </recommendedName>
    <alternativeName>
        <fullName evidence="6">2-deoxy-D-ribose 5-phosphate aldolase</fullName>
    </alternativeName>
    <alternativeName>
        <fullName evidence="6">Phosphodeoxyriboaldolase</fullName>
        <shortName evidence="6">Deoxyriboaldolase</shortName>
    </alternativeName>
</protein>
<dbReference type="PIRSF" id="PIRSF001357">
    <property type="entry name" value="DeoC"/>
    <property type="match status" value="1"/>
</dbReference>
<comment type="pathway">
    <text evidence="6">Carbohydrate degradation; 2-deoxy-D-ribose 1-phosphate degradation; D-glyceraldehyde 3-phosphate and acetaldehyde from 2-deoxy-alpha-D-ribose 1-phosphate: step 2/2.</text>
</comment>
<dbReference type="FunFam" id="3.20.20.70:FF:000044">
    <property type="entry name" value="Deoxyribose-phosphate aldolase"/>
    <property type="match status" value="1"/>
</dbReference>
<comment type="function">
    <text evidence="6">Catalyzes a reversible aldol reaction between acetaldehyde and D-glyceraldehyde 3-phosphate to generate 2-deoxy-D-ribose 5-phosphate.</text>
</comment>
<evidence type="ECO:0000313" key="8">
    <source>
        <dbReference type="Proteomes" id="UP000191661"/>
    </source>
</evidence>
<dbReference type="SUPFAM" id="SSF51569">
    <property type="entry name" value="Aldolase"/>
    <property type="match status" value="1"/>
</dbReference>
<dbReference type="Pfam" id="PF01791">
    <property type="entry name" value="DeoC"/>
    <property type="match status" value="1"/>
</dbReference>
<evidence type="ECO:0000256" key="3">
    <source>
        <dbReference type="ARBA" id="ARBA00023239"/>
    </source>
</evidence>
<evidence type="ECO:0000256" key="1">
    <source>
        <dbReference type="ARBA" id="ARBA00010936"/>
    </source>
</evidence>
<reference evidence="7 8" key="1">
    <citation type="submission" date="2014-12" db="EMBL/GenBank/DDBJ databases">
        <title>Genome sequence of Methanobrevibacter arboriphilicus DH1, DSM1125.</title>
        <authorList>
            <person name="Poehlein A."/>
            <person name="Thauer R.K."/>
            <person name="Seedorf H."/>
            <person name="Daniel R."/>
        </authorList>
    </citation>
    <scope>NUCLEOTIDE SEQUENCE [LARGE SCALE GENOMIC DNA]</scope>
    <source>
        <strain evidence="7 8">DH1</strain>
    </source>
</reference>
<dbReference type="RefSeq" id="WP_080459820.1">
    <property type="nucleotide sequence ID" value="NZ_BBET01000328.1"/>
</dbReference>
<dbReference type="UniPathway" id="UPA00002">
    <property type="reaction ID" value="UER00468"/>
</dbReference>
<name>A0A1V6N3P1_METAZ</name>
<dbReference type="EC" id="4.1.2.4" evidence="6"/>
<feature type="active site" description="Proton donor/acceptor" evidence="6">
    <location>
        <position position="186"/>
    </location>
</feature>
<accession>A0A1V6N3P1</accession>
<evidence type="ECO:0000256" key="6">
    <source>
        <dbReference type="HAMAP-Rule" id="MF_00114"/>
    </source>
</evidence>
<dbReference type="InterPro" id="IPR011343">
    <property type="entry name" value="DeoC"/>
</dbReference>
<dbReference type="InterPro" id="IPR028581">
    <property type="entry name" value="DeoC_typeI"/>
</dbReference>
<evidence type="ECO:0000256" key="4">
    <source>
        <dbReference type="ARBA" id="ARBA00023270"/>
    </source>
</evidence>
<dbReference type="EMBL" id="JXMW01000004">
    <property type="protein sequence ID" value="OQD59320.1"/>
    <property type="molecule type" value="Genomic_DNA"/>
</dbReference>